<evidence type="ECO:0000313" key="2">
    <source>
        <dbReference type="Proteomes" id="UP001596143"/>
    </source>
</evidence>
<accession>A0ABW0U4C1</accession>
<name>A0ABW0U4C1_9BACI</name>
<dbReference type="Gene3D" id="1.10.1220.10">
    <property type="entry name" value="Met repressor-like"/>
    <property type="match status" value="1"/>
</dbReference>
<dbReference type="Proteomes" id="UP001596143">
    <property type="component" value="Unassembled WGS sequence"/>
</dbReference>
<evidence type="ECO:0000313" key="1">
    <source>
        <dbReference type="EMBL" id="MFC5628251.1"/>
    </source>
</evidence>
<organism evidence="1 2">
    <name type="scientific">Aliibacillus thermotolerans</name>
    <dbReference type="NCBI Taxonomy" id="1834418"/>
    <lineage>
        <taxon>Bacteria</taxon>
        <taxon>Bacillati</taxon>
        <taxon>Bacillota</taxon>
        <taxon>Bacilli</taxon>
        <taxon>Bacillales</taxon>
        <taxon>Bacillaceae</taxon>
        <taxon>Aliibacillus</taxon>
    </lineage>
</organism>
<dbReference type="RefSeq" id="WP_270897515.1">
    <property type="nucleotide sequence ID" value="NZ_JBHSPF010000018.1"/>
</dbReference>
<gene>
    <name evidence="1" type="ORF">ACFPTR_04995</name>
</gene>
<keyword evidence="2" id="KW-1185">Reference proteome</keyword>
<comment type="caution">
    <text evidence="1">The sequence shown here is derived from an EMBL/GenBank/DDBJ whole genome shotgun (WGS) entry which is preliminary data.</text>
</comment>
<dbReference type="EMBL" id="JBHSPF010000018">
    <property type="protein sequence ID" value="MFC5628251.1"/>
    <property type="molecule type" value="Genomic_DNA"/>
</dbReference>
<proteinExistence type="predicted"/>
<sequence length="88" mass="10617">MSQLQQIELTLPKHLYSEIEHLSEQEKNSFFHKVVQEQIHKQKKQYIRNQMKEGYLEMAQLNIEICREFAFVEEEALCIGERTIYSNK</sequence>
<reference evidence="2" key="1">
    <citation type="journal article" date="2019" name="Int. J. Syst. Evol. Microbiol.">
        <title>The Global Catalogue of Microorganisms (GCM) 10K type strain sequencing project: providing services to taxonomists for standard genome sequencing and annotation.</title>
        <authorList>
            <consortium name="The Broad Institute Genomics Platform"/>
            <consortium name="The Broad Institute Genome Sequencing Center for Infectious Disease"/>
            <person name="Wu L."/>
            <person name="Ma J."/>
        </authorList>
    </citation>
    <scope>NUCLEOTIDE SEQUENCE [LARGE SCALE GENOMIC DNA]</scope>
    <source>
        <strain evidence="2">CGMCC 1.15790</strain>
    </source>
</reference>
<evidence type="ECO:0008006" key="3">
    <source>
        <dbReference type="Google" id="ProtNLM"/>
    </source>
</evidence>
<dbReference type="InterPro" id="IPR013321">
    <property type="entry name" value="Arc_rbn_hlx_hlx"/>
</dbReference>
<protein>
    <recommendedName>
        <fullName evidence="3">Antitoxin</fullName>
    </recommendedName>
</protein>